<dbReference type="SUPFAM" id="SSF51735">
    <property type="entry name" value="NAD(P)-binding Rossmann-fold domains"/>
    <property type="match status" value="1"/>
</dbReference>
<comment type="caution">
    <text evidence="3">The sequence shown here is derived from an EMBL/GenBank/DDBJ whole genome shotgun (WGS) entry which is preliminary data.</text>
</comment>
<proteinExistence type="predicted"/>
<dbReference type="PANTHER" id="PTHR43574">
    <property type="entry name" value="EPIMERASE-RELATED"/>
    <property type="match status" value="1"/>
</dbReference>
<dbReference type="RefSeq" id="WP_107828632.1">
    <property type="nucleotide sequence ID" value="NZ_CP160205.1"/>
</dbReference>
<dbReference type="OrthoDB" id="9801785at2"/>
<dbReference type="EMBL" id="QAOQ01000004">
    <property type="protein sequence ID" value="PTQ96674.1"/>
    <property type="molecule type" value="Genomic_DNA"/>
</dbReference>
<organism evidence="3 4">
    <name type="scientific">Mucilaginibacter yixingensis</name>
    <dbReference type="NCBI Taxonomy" id="1295612"/>
    <lineage>
        <taxon>Bacteria</taxon>
        <taxon>Pseudomonadati</taxon>
        <taxon>Bacteroidota</taxon>
        <taxon>Sphingobacteriia</taxon>
        <taxon>Sphingobacteriales</taxon>
        <taxon>Sphingobacteriaceae</taxon>
        <taxon>Mucilaginibacter</taxon>
    </lineage>
</organism>
<gene>
    <name evidence="3" type="ORF">C8P68_104160</name>
</gene>
<sequence>MKILVTGTAGFIGFHLAKRLLKRGDTVVGIDNLNDYYDTNLKLARLEQTGIERDKIVYDTPVTSKKYKNYTFIKLDLMDKAGLEKYFKEHQFDAVCNLAAQAGVRYSLTNPEAYIDSNIIGFLNILECCRHNKTGHLVYASSSSVYGLNKKMPFSEHDIADHPVSLYAASKKSNEMMAHVYSHLFDLKTTGLRFFTVYGPWGRPDMALFIFTKAILEGKPIDVFNNGEMMRDFTYVDDIVSGIVHVIDNPAETNPEWDAIKPDPASSQAPFRVFNIGRGAPVNLMSFIKEIERTTGMTAVKRFLPMQEGDVKGTYANLTYLEEKMKYRPKVSVEIGVARFVKWYKTFYLAKNGKRKSSLVYA</sequence>
<accession>A0A2T5J9H7</accession>
<dbReference type="InterPro" id="IPR036291">
    <property type="entry name" value="NAD(P)-bd_dom_sf"/>
</dbReference>
<name>A0A2T5J9H7_9SPHI</name>
<keyword evidence="1" id="KW-0520">NAD</keyword>
<dbReference type="Gene3D" id="3.40.50.720">
    <property type="entry name" value="NAD(P)-binding Rossmann-like Domain"/>
    <property type="match status" value="1"/>
</dbReference>
<keyword evidence="4" id="KW-1185">Reference proteome</keyword>
<protein>
    <submittedName>
        <fullName evidence="3">UDP-glucuronate 4-epimerase</fullName>
    </submittedName>
</protein>
<evidence type="ECO:0000256" key="1">
    <source>
        <dbReference type="ARBA" id="ARBA00023027"/>
    </source>
</evidence>
<dbReference type="PRINTS" id="PR01713">
    <property type="entry name" value="NUCEPIMERASE"/>
</dbReference>
<dbReference type="CDD" id="cd05253">
    <property type="entry name" value="UDP_GE_SDE_e"/>
    <property type="match status" value="1"/>
</dbReference>
<evidence type="ECO:0000313" key="3">
    <source>
        <dbReference type="EMBL" id="PTQ96674.1"/>
    </source>
</evidence>
<dbReference type="Pfam" id="PF01370">
    <property type="entry name" value="Epimerase"/>
    <property type="match status" value="1"/>
</dbReference>
<feature type="domain" description="NAD-dependent epimerase/dehydratase" evidence="2">
    <location>
        <begin position="3"/>
        <end position="253"/>
    </location>
</feature>
<dbReference type="AlphaFoldDB" id="A0A2T5J9H7"/>
<dbReference type="InterPro" id="IPR001509">
    <property type="entry name" value="Epimerase_deHydtase"/>
</dbReference>
<evidence type="ECO:0000259" key="2">
    <source>
        <dbReference type="Pfam" id="PF01370"/>
    </source>
</evidence>
<dbReference type="Proteomes" id="UP000244168">
    <property type="component" value="Unassembled WGS sequence"/>
</dbReference>
<reference evidence="3 4" key="1">
    <citation type="submission" date="2018-04" db="EMBL/GenBank/DDBJ databases">
        <title>Genomic Encyclopedia of Archaeal and Bacterial Type Strains, Phase II (KMG-II): from individual species to whole genera.</title>
        <authorList>
            <person name="Goeker M."/>
        </authorList>
    </citation>
    <scope>NUCLEOTIDE SEQUENCE [LARGE SCALE GENOMIC DNA]</scope>
    <source>
        <strain evidence="3 4">DSM 26809</strain>
    </source>
</reference>
<evidence type="ECO:0000313" key="4">
    <source>
        <dbReference type="Proteomes" id="UP000244168"/>
    </source>
</evidence>